<evidence type="ECO:0000256" key="7">
    <source>
        <dbReference type="HAMAP-Rule" id="MF_00201"/>
    </source>
</evidence>
<dbReference type="HAMAP" id="MF_00201">
    <property type="entry name" value="RecO"/>
    <property type="match status" value="1"/>
</dbReference>
<dbReference type="PANTHER" id="PTHR33991">
    <property type="entry name" value="DNA REPAIR PROTEIN RECO"/>
    <property type="match status" value="1"/>
</dbReference>
<dbReference type="Gene3D" id="2.40.50.140">
    <property type="entry name" value="Nucleic acid-binding proteins"/>
    <property type="match status" value="1"/>
</dbReference>
<evidence type="ECO:0000256" key="1">
    <source>
        <dbReference type="ARBA" id="ARBA00007452"/>
    </source>
</evidence>
<dbReference type="PANTHER" id="PTHR33991:SF1">
    <property type="entry name" value="DNA REPAIR PROTEIN RECO"/>
    <property type="match status" value="1"/>
</dbReference>
<dbReference type="InterPro" id="IPR042242">
    <property type="entry name" value="RecO_C"/>
</dbReference>
<evidence type="ECO:0000256" key="6">
    <source>
        <dbReference type="ARBA" id="ARBA00033409"/>
    </source>
</evidence>
<dbReference type="RefSeq" id="WP_069716282.1">
    <property type="nucleotide sequence ID" value="NZ_MJEH01000010.1"/>
</dbReference>
<dbReference type="InterPro" id="IPR037278">
    <property type="entry name" value="ARFGAP/RecO"/>
</dbReference>
<dbReference type="SUPFAM" id="SSF57863">
    <property type="entry name" value="ArfGap/RecO-like zinc finger"/>
    <property type="match status" value="1"/>
</dbReference>
<keyword evidence="3 7" id="KW-0227">DNA damage</keyword>
<proteinExistence type="inferred from homology"/>
<feature type="domain" description="DNA replication/recombination mediator RecO N-terminal" evidence="8">
    <location>
        <begin position="1"/>
        <end position="78"/>
    </location>
</feature>
<reference evidence="9 10" key="1">
    <citation type="submission" date="2016-08" db="EMBL/GenBank/DDBJ databases">
        <title>Genome of Bacillus solimangrovi GH2-4.</title>
        <authorList>
            <person name="Lim S."/>
            <person name="Kim B.-C."/>
        </authorList>
    </citation>
    <scope>NUCLEOTIDE SEQUENCE [LARGE SCALE GENOMIC DNA]</scope>
    <source>
        <strain evidence="9 10">GH2-4</strain>
    </source>
</reference>
<protein>
    <recommendedName>
        <fullName evidence="2 7">DNA repair protein RecO</fullName>
    </recommendedName>
    <alternativeName>
        <fullName evidence="6 7">Recombination protein O</fullName>
    </alternativeName>
</protein>
<dbReference type="Proteomes" id="UP000095209">
    <property type="component" value="Unassembled WGS sequence"/>
</dbReference>
<dbReference type="STRING" id="1305675.BFG57_11765"/>
<dbReference type="GO" id="GO:0006302">
    <property type="term" value="P:double-strand break repair"/>
    <property type="evidence" value="ECO:0007669"/>
    <property type="project" value="TreeGrafter"/>
</dbReference>
<evidence type="ECO:0000256" key="2">
    <source>
        <dbReference type="ARBA" id="ARBA00021310"/>
    </source>
</evidence>
<organism evidence="9 10">
    <name type="scientific">Bacillus solimangrovi</name>
    <dbReference type="NCBI Taxonomy" id="1305675"/>
    <lineage>
        <taxon>Bacteria</taxon>
        <taxon>Bacillati</taxon>
        <taxon>Bacillota</taxon>
        <taxon>Bacilli</taxon>
        <taxon>Bacillales</taxon>
        <taxon>Bacillaceae</taxon>
        <taxon>Bacillus</taxon>
    </lineage>
</organism>
<dbReference type="GO" id="GO:0006310">
    <property type="term" value="P:DNA recombination"/>
    <property type="evidence" value="ECO:0007669"/>
    <property type="project" value="UniProtKB-UniRule"/>
</dbReference>
<dbReference type="NCBIfam" id="TIGR00613">
    <property type="entry name" value="reco"/>
    <property type="match status" value="1"/>
</dbReference>
<dbReference type="InterPro" id="IPR022572">
    <property type="entry name" value="DNA_rep/recomb_RecO_N"/>
</dbReference>
<dbReference type="Gene3D" id="1.20.1440.120">
    <property type="entry name" value="Recombination protein O, C-terminal domain"/>
    <property type="match status" value="1"/>
</dbReference>
<evidence type="ECO:0000256" key="4">
    <source>
        <dbReference type="ARBA" id="ARBA00023172"/>
    </source>
</evidence>
<evidence type="ECO:0000313" key="10">
    <source>
        <dbReference type="Proteomes" id="UP000095209"/>
    </source>
</evidence>
<dbReference type="GO" id="GO:0043590">
    <property type="term" value="C:bacterial nucleoid"/>
    <property type="evidence" value="ECO:0007669"/>
    <property type="project" value="TreeGrafter"/>
</dbReference>
<comment type="similarity">
    <text evidence="1 7">Belongs to the RecO family.</text>
</comment>
<keyword evidence="4 7" id="KW-0233">DNA recombination</keyword>
<dbReference type="InterPro" id="IPR012340">
    <property type="entry name" value="NA-bd_OB-fold"/>
</dbReference>
<evidence type="ECO:0000256" key="5">
    <source>
        <dbReference type="ARBA" id="ARBA00023204"/>
    </source>
</evidence>
<dbReference type="SUPFAM" id="SSF50249">
    <property type="entry name" value="Nucleic acid-binding proteins"/>
    <property type="match status" value="1"/>
</dbReference>
<dbReference type="AlphaFoldDB" id="A0A1E5LI06"/>
<keyword evidence="10" id="KW-1185">Reference proteome</keyword>
<evidence type="ECO:0000259" key="8">
    <source>
        <dbReference type="Pfam" id="PF11967"/>
    </source>
</evidence>
<gene>
    <name evidence="7" type="primary">recO</name>
    <name evidence="9" type="ORF">BFG57_11765</name>
</gene>
<evidence type="ECO:0000313" key="9">
    <source>
        <dbReference type="EMBL" id="OEH93707.1"/>
    </source>
</evidence>
<accession>A0A1E5LI06</accession>
<comment type="function">
    <text evidence="7">Involved in DNA repair and RecF pathway recombination.</text>
</comment>
<dbReference type="OrthoDB" id="9797083at2"/>
<evidence type="ECO:0000256" key="3">
    <source>
        <dbReference type="ARBA" id="ARBA00022763"/>
    </source>
</evidence>
<comment type="caution">
    <text evidence="9">The sequence shown here is derived from an EMBL/GenBank/DDBJ whole genome shotgun (WGS) entry which is preliminary data.</text>
</comment>
<dbReference type="EMBL" id="MJEH01000010">
    <property type="protein sequence ID" value="OEH93707.1"/>
    <property type="molecule type" value="Genomic_DNA"/>
</dbReference>
<dbReference type="InterPro" id="IPR003717">
    <property type="entry name" value="RecO"/>
</dbReference>
<dbReference type="Pfam" id="PF02565">
    <property type="entry name" value="RecO_C"/>
    <property type="match status" value="1"/>
</dbReference>
<keyword evidence="5 7" id="KW-0234">DNA repair</keyword>
<name>A0A1E5LI06_9BACI</name>
<dbReference type="Pfam" id="PF11967">
    <property type="entry name" value="RecO_N"/>
    <property type="match status" value="1"/>
</dbReference>
<sequence length="250" mass="28435">MYSKTEGIVIRTNDYGETNKVVTLYTRDLGKIAVMARGAKKPKSRLTSVTQLFTYGSYLVQKGNGMGAMQQGEIIQSFRSIREDIFKTAYAAYIAELTDKLTEEKRSNPFIFELLNQTLMYMHEGVDIDILLNIYQIKMLDVAGIPPHVDSCVNCGHTEGTFAFSVREGGFLCHRCFSIDPYRMAVSAATLKLIRIFYTFDIARLGDVSVQQKTKNELKELINAYYDAHSGIYLKSRRFLEQLTHFPNES</sequence>